<dbReference type="GeneID" id="64947282"/>
<dbReference type="RefSeq" id="YP_010063474.1">
    <property type="nucleotide sequence ID" value="NC_054806.1"/>
</dbReference>
<proteinExistence type="predicted"/>
<accession>A0A514A3K1</accession>
<protein>
    <submittedName>
        <fullName evidence="1">Uncharacterized protein</fullName>
    </submittedName>
</protein>
<organism evidence="1 2">
    <name type="scientific">Mycobacterium phage Benvolio</name>
    <dbReference type="NCBI Taxonomy" id="2591074"/>
    <lineage>
        <taxon>Viruses</taxon>
        <taxon>Duplodnaviria</taxon>
        <taxon>Heunggongvirae</taxon>
        <taxon>Uroviricota</taxon>
        <taxon>Caudoviricetes</taxon>
        <taxon>Turbidovirus</taxon>
        <taxon>Turbidovirus benvolio</taxon>
    </lineage>
</organism>
<gene>
    <name evidence="1" type="primary">37</name>
    <name evidence="1" type="ORF">SEA_BENVOLIO_37</name>
</gene>
<name>A0A514A3K1_9CAUD</name>
<dbReference type="KEGG" id="vg:64947282"/>
<keyword evidence="2" id="KW-1185">Reference proteome</keyword>
<sequence>MTDYRDPEVVVTDKAVYFDGYELPWYITENGIDFKPGGHDDFNRLRIEFIVGTTTFSDSAKQQLWEVGHDQRWKRMRIDITFSHKVQLGMLDRLIKEYM</sequence>
<reference evidence="1 2" key="1">
    <citation type="submission" date="2019-05" db="EMBL/GenBank/DDBJ databases">
        <authorList>
            <person name="Adams R."/>
            <person name="Akbary L.S."/>
            <person name="Andrews M.B."/>
            <person name="Baumann C.N."/>
            <person name="Belamarich J.P."/>
            <person name="Bhuta P.S."/>
            <person name="Campbell C.V."/>
            <person name="Crevits C.K."/>
            <person name="Crockett C.R."/>
            <person name="Dolan H.E."/>
            <person name="Ellis C.L."/>
            <person name="Elsasser D.N."/>
            <person name="Fenwick S.L."/>
            <person name="Guo R."/>
            <person name="Jackson A.R."/>
            <person name="Kaur A."/>
            <person name="Madison K.A."/>
            <person name="Kivimaki S.E."/>
            <person name="Martin A.Y."/>
            <person name="McChesney S.A."/>
            <person name="McCreary M.E."/>
            <person name="McMahill K.J."/>
            <person name="Nicely M.K."/>
            <person name="Ofsa J.B."/>
            <person name="Redle J.D."/>
            <person name="Santos M.R."/>
            <person name="Stiltner K.B."/>
            <person name="Taheny A.C."/>
            <person name="Tran P.V."/>
            <person name="Tunckanat T."/>
            <person name="Villavicencio A.P."/>
            <person name="Voshell S.M."/>
            <person name="Williams K.J."/>
            <person name="Witmer C.E."/>
            <person name="Woodruff E.H."/>
            <person name="Garlena R.A."/>
            <person name="Russell D.A."/>
            <person name="Pope W.H."/>
            <person name="Jacobs-Sera D."/>
            <person name="Hatfull G.F."/>
        </authorList>
    </citation>
    <scope>NUCLEOTIDE SEQUENCE [LARGE SCALE GENOMIC DNA]</scope>
</reference>
<dbReference type="EMBL" id="MK919472">
    <property type="protein sequence ID" value="QDH47855.1"/>
    <property type="molecule type" value="Genomic_DNA"/>
</dbReference>
<evidence type="ECO:0000313" key="1">
    <source>
        <dbReference type="EMBL" id="QDH47855.1"/>
    </source>
</evidence>
<dbReference type="Proteomes" id="UP000320155">
    <property type="component" value="Segment"/>
</dbReference>
<evidence type="ECO:0000313" key="2">
    <source>
        <dbReference type="Proteomes" id="UP000320155"/>
    </source>
</evidence>